<evidence type="ECO:0000259" key="3">
    <source>
        <dbReference type="Pfam" id="PF07687"/>
    </source>
</evidence>
<accession>A0A285UDA7</accession>
<dbReference type="NCBIfam" id="TIGR01891">
    <property type="entry name" value="amidohydrolases"/>
    <property type="match status" value="1"/>
</dbReference>
<keyword evidence="1 4" id="KW-0378">Hydrolase</keyword>
<protein>
    <submittedName>
        <fullName evidence="4">Amidohydrolase</fullName>
    </submittedName>
</protein>
<feature type="binding site" evidence="2">
    <location>
        <position position="165"/>
    </location>
    <ligand>
        <name>Mn(2+)</name>
        <dbReference type="ChEBI" id="CHEBI:29035"/>
        <label>2</label>
    </ligand>
</feature>
<dbReference type="InterPro" id="IPR002933">
    <property type="entry name" value="Peptidase_M20"/>
</dbReference>
<sequence length="401" mass="43263">MEFNHVLQKIDEVNQNVIEWRRYLHQHPELSFEEVNTAQYVYDLLTSFGGFELSKPTKTSVMARLKGTKPGKVIALRADMDALPIHEETALPFASANDGIMHACGHDGHTSMLLGAAKILSEFKDSLSGEIVFLFQHAEELPPGGAREMVAAGVLDGVDYVLGVHLFSTIPYGTIGVRHGSLTAASDVFEITVQGKGGHASTPELTVDPLATGAQIVTGLNHIVSRTVAPLQSAVVSVTNFHGGNAINVIPDTVKIAGSVRTLDAQVRETVRTRITELAEGIAKSNGAQAKVDYLYGYNSVVNDVALTDKVAAIIEENFTDKTLDWVDPMLGGEDFSAFSDEKPGCFVLIGAGFTDGKGAVYPHHHPKFDIDELALKDGVKFHVLMALTLTKDKVESENDN</sequence>
<dbReference type="GO" id="GO:0050118">
    <property type="term" value="F:N-acetyldiaminopimelate deacetylase activity"/>
    <property type="evidence" value="ECO:0007669"/>
    <property type="project" value="UniProtKB-ARBA"/>
</dbReference>
<dbReference type="Proteomes" id="UP000219252">
    <property type="component" value="Unassembled WGS sequence"/>
</dbReference>
<dbReference type="Gene3D" id="3.40.630.10">
    <property type="entry name" value="Zn peptidases"/>
    <property type="match status" value="1"/>
</dbReference>
<feature type="binding site" evidence="2">
    <location>
        <position position="365"/>
    </location>
    <ligand>
        <name>Mn(2+)</name>
        <dbReference type="ChEBI" id="CHEBI:29035"/>
        <label>2</label>
    </ligand>
</feature>
<name>A0A285UDA7_9BACL</name>
<dbReference type="SUPFAM" id="SSF55031">
    <property type="entry name" value="Bacterial exopeptidase dimerisation domain"/>
    <property type="match status" value="1"/>
</dbReference>
<dbReference type="Pfam" id="PF01546">
    <property type="entry name" value="Peptidase_M20"/>
    <property type="match status" value="1"/>
</dbReference>
<proteinExistence type="predicted"/>
<feature type="binding site" evidence="2">
    <location>
        <position position="106"/>
    </location>
    <ligand>
        <name>Mn(2+)</name>
        <dbReference type="ChEBI" id="CHEBI:29035"/>
        <label>2</label>
    </ligand>
</feature>
<dbReference type="AlphaFoldDB" id="A0A285UDA7"/>
<dbReference type="InterPro" id="IPR017439">
    <property type="entry name" value="Amidohydrolase"/>
</dbReference>
<comment type="cofactor">
    <cofactor evidence="2">
        <name>Mn(2+)</name>
        <dbReference type="ChEBI" id="CHEBI:29035"/>
    </cofactor>
    <text evidence="2">The Mn(2+) ion enhances activity.</text>
</comment>
<evidence type="ECO:0000256" key="1">
    <source>
        <dbReference type="ARBA" id="ARBA00022801"/>
    </source>
</evidence>
<dbReference type="Pfam" id="PF07687">
    <property type="entry name" value="M20_dimer"/>
    <property type="match status" value="1"/>
</dbReference>
<dbReference type="Gene3D" id="3.30.70.360">
    <property type="match status" value="1"/>
</dbReference>
<keyword evidence="2" id="KW-0464">Manganese</keyword>
<evidence type="ECO:0000256" key="2">
    <source>
        <dbReference type="PIRSR" id="PIRSR005962-1"/>
    </source>
</evidence>
<dbReference type="GO" id="GO:0019877">
    <property type="term" value="P:diaminopimelate biosynthetic process"/>
    <property type="evidence" value="ECO:0007669"/>
    <property type="project" value="UniProtKB-ARBA"/>
</dbReference>
<gene>
    <name evidence="4" type="ORF">SAMN05877842_104180</name>
</gene>
<keyword evidence="5" id="KW-1185">Reference proteome</keyword>
<evidence type="ECO:0000313" key="4">
    <source>
        <dbReference type="EMBL" id="SOC38576.1"/>
    </source>
</evidence>
<dbReference type="PANTHER" id="PTHR11014">
    <property type="entry name" value="PEPTIDASE M20 FAMILY MEMBER"/>
    <property type="match status" value="1"/>
</dbReference>
<evidence type="ECO:0000313" key="5">
    <source>
        <dbReference type="Proteomes" id="UP000219252"/>
    </source>
</evidence>
<dbReference type="PANTHER" id="PTHR11014:SF63">
    <property type="entry name" value="METALLOPEPTIDASE, PUTATIVE (AFU_ORTHOLOGUE AFUA_6G09600)-RELATED"/>
    <property type="match status" value="1"/>
</dbReference>
<dbReference type="InterPro" id="IPR011650">
    <property type="entry name" value="Peptidase_M20_dimer"/>
</dbReference>
<dbReference type="PIRSF" id="PIRSF005962">
    <property type="entry name" value="Pept_M20D_amidohydro"/>
    <property type="match status" value="1"/>
</dbReference>
<reference evidence="5" key="1">
    <citation type="submission" date="2017-08" db="EMBL/GenBank/DDBJ databases">
        <authorList>
            <person name="Varghese N."/>
            <person name="Submissions S."/>
        </authorList>
    </citation>
    <scope>NUCLEOTIDE SEQUENCE [LARGE SCALE GENOMIC DNA]</scope>
    <source>
        <strain evidence="5">JC23</strain>
    </source>
</reference>
<organism evidence="4 5">
    <name type="scientific">Ureibacillus acetophenoni</name>
    <dbReference type="NCBI Taxonomy" id="614649"/>
    <lineage>
        <taxon>Bacteria</taxon>
        <taxon>Bacillati</taxon>
        <taxon>Bacillota</taxon>
        <taxon>Bacilli</taxon>
        <taxon>Bacillales</taxon>
        <taxon>Caryophanaceae</taxon>
        <taxon>Ureibacillus</taxon>
    </lineage>
</organism>
<dbReference type="InterPro" id="IPR036264">
    <property type="entry name" value="Bact_exopeptidase_dim_dom"/>
</dbReference>
<keyword evidence="2" id="KW-0479">Metal-binding</keyword>
<feature type="domain" description="Peptidase M20 dimerisation" evidence="3">
    <location>
        <begin position="189"/>
        <end position="283"/>
    </location>
</feature>
<feature type="binding site" evidence="2">
    <location>
        <position position="140"/>
    </location>
    <ligand>
        <name>Mn(2+)</name>
        <dbReference type="ChEBI" id="CHEBI:29035"/>
        <label>2</label>
    </ligand>
</feature>
<dbReference type="GO" id="GO:0046872">
    <property type="term" value="F:metal ion binding"/>
    <property type="evidence" value="ECO:0007669"/>
    <property type="project" value="UniProtKB-KW"/>
</dbReference>
<dbReference type="FunFam" id="3.30.70.360:FF:000001">
    <property type="entry name" value="N-acetyldiaminopimelate deacetylase"/>
    <property type="match status" value="1"/>
</dbReference>
<dbReference type="EMBL" id="OBQC01000004">
    <property type="protein sequence ID" value="SOC38576.1"/>
    <property type="molecule type" value="Genomic_DNA"/>
</dbReference>
<feature type="binding site" evidence="2">
    <location>
        <position position="104"/>
    </location>
    <ligand>
        <name>Mn(2+)</name>
        <dbReference type="ChEBI" id="CHEBI:29035"/>
        <label>2</label>
    </ligand>
</feature>
<dbReference type="RefSeq" id="WP_097149171.1">
    <property type="nucleotide sequence ID" value="NZ_OBQC01000004.1"/>
</dbReference>
<dbReference type="SUPFAM" id="SSF53187">
    <property type="entry name" value="Zn-dependent exopeptidases"/>
    <property type="match status" value="1"/>
</dbReference>
<dbReference type="OrthoDB" id="9776731at2"/>